<evidence type="ECO:0000256" key="1">
    <source>
        <dbReference type="SAM" id="Coils"/>
    </source>
</evidence>
<gene>
    <name evidence="2" type="ORF">METZ01_LOCUS432058</name>
</gene>
<proteinExistence type="predicted"/>
<evidence type="ECO:0000313" key="2">
    <source>
        <dbReference type="EMBL" id="SVD79204.1"/>
    </source>
</evidence>
<dbReference type="Pfam" id="PF07813">
    <property type="entry name" value="LTXXQ"/>
    <property type="match status" value="1"/>
</dbReference>
<sequence>MKISSIIPALGLAGVTAFSAVAQDDPKPKRLQLQIVPRPAGGALLARPIALPRLQLDLTEEQKQKISEIRKEQSQANREINQNRELALQDRRDQISDLRAEYQQKINDVYTPEQKAKLAKYTEERTKRLEQMQKLRIVLSDEQKAKLKKFSAKRQQASKEARELPLDERRAAYQKISEQYQKDYQSILTEE</sequence>
<accession>A0A382Y7K7</accession>
<dbReference type="GO" id="GO:0042597">
    <property type="term" value="C:periplasmic space"/>
    <property type="evidence" value="ECO:0007669"/>
    <property type="project" value="InterPro"/>
</dbReference>
<reference evidence="2" key="1">
    <citation type="submission" date="2018-05" db="EMBL/GenBank/DDBJ databases">
        <authorList>
            <person name="Lanie J.A."/>
            <person name="Ng W.-L."/>
            <person name="Kazmierczak K.M."/>
            <person name="Andrzejewski T.M."/>
            <person name="Davidsen T.M."/>
            <person name="Wayne K.J."/>
            <person name="Tettelin H."/>
            <person name="Glass J.I."/>
            <person name="Rusch D."/>
            <person name="Podicherti R."/>
            <person name="Tsui H.-C.T."/>
            <person name="Winkler M.E."/>
        </authorList>
    </citation>
    <scope>NUCLEOTIDE SEQUENCE</scope>
</reference>
<organism evidence="2">
    <name type="scientific">marine metagenome</name>
    <dbReference type="NCBI Taxonomy" id="408172"/>
    <lineage>
        <taxon>unclassified sequences</taxon>
        <taxon>metagenomes</taxon>
        <taxon>ecological metagenomes</taxon>
    </lineage>
</organism>
<dbReference type="InterPro" id="IPR012899">
    <property type="entry name" value="LTXXQ"/>
</dbReference>
<dbReference type="EMBL" id="UINC01173547">
    <property type="protein sequence ID" value="SVD79204.1"/>
    <property type="molecule type" value="Genomic_DNA"/>
</dbReference>
<keyword evidence="1" id="KW-0175">Coiled coil</keyword>
<dbReference type="AlphaFoldDB" id="A0A382Y7K7"/>
<feature type="coiled-coil region" evidence="1">
    <location>
        <begin position="59"/>
        <end position="108"/>
    </location>
</feature>
<feature type="non-terminal residue" evidence="2">
    <location>
        <position position="191"/>
    </location>
</feature>
<name>A0A382Y7K7_9ZZZZ</name>
<protein>
    <submittedName>
        <fullName evidence="2">Uncharacterized protein</fullName>
    </submittedName>
</protein>